<dbReference type="Pfam" id="PF00010">
    <property type="entry name" value="HLH"/>
    <property type="match status" value="1"/>
</dbReference>
<evidence type="ECO:0000256" key="6">
    <source>
        <dbReference type="SAM" id="MobiDB-lite"/>
    </source>
</evidence>
<dbReference type="EMBL" id="JAIZAY010000015">
    <property type="protein sequence ID" value="KAJ8028757.1"/>
    <property type="molecule type" value="Genomic_DNA"/>
</dbReference>
<feature type="region of interest" description="Disordered" evidence="6">
    <location>
        <begin position="125"/>
        <end position="158"/>
    </location>
</feature>
<dbReference type="Proteomes" id="UP001152320">
    <property type="component" value="Chromosome 15"/>
</dbReference>
<dbReference type="AlphaFoldDB" id="A0A9Q1BLC4"/>
<keyword evidence="4" id="KW-0804">Transcription</keyword>
<dbReference type="InterPro" id="IPR011598">
    <property type="entry name" value="bHLH_dom"/>
</dbReference>
<dbReference type="InterPro" id="IPR036638">
    <property type="entry name" value="HLH_DNA-bd_sf"/>
</dbReference>
<dbReference type="FunFam" id="4.10.280.10:FF:000010">
    <property type="entry name" value="Scleraxis bHLH transcription factor"/>
    <property type="match status" value="1"/>
</dbReference>
<dbReference type="GO" id="GO:0046983">
    <property type="term" value="F:protein dimerization activity"/>
    <property type="evidence" value="ECO:0007669"/>
    <property type="project" value="InterPro"/>
</dbReference>
<dbReference type="SUPFAM" id="SSF47459">
    <property type="entry name" value="HLH, helix-loop-helix DNA-binding domain"/>
    <property type="match status" value="1"/>
</dbReference>
<name>A0A9Q1BLC4_HOLLE</name>
<protein>
    <submittedName>
        <fullName evidence="8">Heart- and neural crest derivatives-expressed protein 1</fullName>
    </submittedName>
</protein>
<feature type="domain" description="BHLH" evidence="7">
    <location>
        <begin position="148"/>
        <end position="200"/>
    </location>
</feature>
<comment type="caution">
    <text evidence="8">The sequence shown here is derived from an EMBL/GenBank/DDBJ whole genome shotgun (WGS) entry which is preliminary data.</text>
</comment>
<keyword evidence="3" id="KW-0238">DNA-binding</keyword>
<dbReference type="SMART" id="SM00353">
    <property type="entry name" value="HLH"/>
    <property type="match status" value="1"/>
</dbReference>
<evidence type="ECO:0000313" key="8">
    <source>
        <dbReference type="EMBL" id="KAJ8028757.1"/>
    </source>
</evidence>
<dbReference type="GO" id="GO:0005634">
    <property type="term" value="C:nucleus"/>
    <property type="evidence" value="ECO:0007669"/>
    <property type="project" value="UniProtKB-SubCell"/>
</dbReference>
<dbReference type="PANTHER" id="PTHR23349">
    <property type="entry name" value="BASIC HELIX-LOOP-HELIX TRANSCRIPTION FACTOR, TWIST"/>
    <property type="match status" value="1"/>
</dbReference>
<keyword evidence="5" id="KW-0539">Nucleus</keyword>
<keyword evidence="9" id="KW-1185">Reference proteome</keyword>
<evidence type="ECO:0000256" key="4">
    <source>
        <dbReference type="ARBA" id="ARBA00023163"/>
    </source>
</evidence>
<dbReference type="OrthoDB" id="10055449at2759"/>
<evidence type="ECO:0000259" key="7">
    <source>
        <dbReference type="PROSITE" id="PS50888"/>
    </source>
</evidence>
<gene>
    <name evidence="8" type="ORF">HOLleu_31088</name>
</gene>
<proteinExistence type="predicted"/>
<evidence type="ECO:0000313" key="9">
    <source>
        <dbReference type="Proteomes" id="UP001152320"/>
    </source>
</evidence>
<dbReference type="GO" id="GO:0000977">
    <property type="term" value="F:RNA polymerase II transcription regulatory region sequence-specific DNA binding"/>
    <property type="evidence" value="ECO:0007669"/>
    <property type="project" value="TreeGrafter"/>
</dbReference>
<accession>A0A9Q1BLC4</accession>
<evidence type="ECO:0000256" key="2">
    <source>
        <dbReference type="ARBA" id="ARBA00023015"/>
    </source>
</evidence>
<reference evidence="8" key="1">
    <citation type="submission" date="2021-10" db="EMBL/GenBank/DDBJ databases">
        <title>Tropical sea cucumber genome reveals ecological adaptation and Cuvierian tubules defense mechanism.</title>
        <authorList>
            <person name="Chen T."/>
        </authorList>
    </citation>
    <scope>NUCLEOTIDE SEQUENCE</scope>
    <source>
        <strain evidence="8">Nanhai2018</strain>
        <tissue evidence="8">Muscle</tissue>
    </source>
</reference>
<feature type="compositionally biased region" description="Basic residues" evidence="6">
    <location>
        <begin position="146"/>
        <end position="158"/>
    </location>
</feature>
<dbReference type="GO" id="GO:0032502">
    <property type="term" value="P:developmental process"/>
    <property type="evidence" value="ECO:0007669"/>
    <property type="project" value="TreeGrafter"/>
</dbReference>
<dbReference type="InterPro" id="IPR050283">
    <property type="entry name" value="E-box_TF_Regulators"/>
</dbReference>
<dbReference type="CDD" id="cd11466">
    <property type="entry name" value="bHLH_TS_HAND"/>
    <property type="match status" value="1"/>
</dbReference>
<evidence type="ECO:0000256" key="5">
    <source>
        <dbReference type="ARBA" id="ARBA00023242"/>
    </source>
</evidence>
<keyword evidence="2" id="KW-0805">Transcription regulation</keyword>
<sequence length="264" mass="29197">MSVIGDPMQAPIDLRIARTDCRFMSDAGTTNHAVYADHPPAGMPQPPFGNGCVEMLDSHDYRVMPSPTDYHDPRVRITYTETENFHNSLEGTCSLADIGNSPMNGYSRSPPEYTVGSHSTPSSCSFTASSLNEQSHPISSAGTRVGGRRKGSVCKKERKRTQSINTAFAELRDRIPNVPADTKLSKIKTLRLATSYIAYLTDILADGNGRKADCAHLREELMRIEGKEKNRKRETIYEGEVIVPTRGKGRTGWPQHVWALELSS</sequence>
<dbReference type="GO" id="GO:0000981">
    <property type="term" value="F:DNA-binding transcription factor activity, RNA polymerase II-specific"/>
    <property type="evidence" value="ECO:0007669"/>
    <property type="project" value="TreeGrafter"/>
</dbReference>
<dbReference type="PROSITE" id="PS50888">
    <property type="entry name" value="BHLH"/>
    <property type="match status" value="1"/>
</dbReference>
<comment type="subcellular location">
    <subcellularLocation>
        <location evidence="1">Nucleus</location>
    </subcellularLocation>
</comment>
<dbReference type="Gene3D" id="4.10.280.10">
    <property type="entry name" value="Helix-loop-helix DNA-binding domain"/>
    <property type="match status" value="1"/>
</dbReference>
<organism evidence="8 9">
    <name type="scientific">Holothuria leucospilota</name>
    <name type="common">Black long sea cucumber</name>
    <name type="synonym">Mertensiothuria leucospilota</name>
    <dbReference type="NCBI Taxonomy" id="206669"/>
    <lineage>
        <taxon>Eukaryota</taxon>
        <taxon>Metazoa</taxon>
        <taxon>Echinodermata</taxon>
        <taxon>Eleutherozoa</taxon>
        <taxon>Echinozoa</taxon>
        <taxon>Holothuroidea</taxon>
        <taxon>Aspidochirotacea</taxon>
        <taxon>Aspidochirotida</taxon>
        <taxon>Holothuriidae</taxon>
        <taxon>Holothuria</taxon>
    </lineage>
</organism>
<dbReference type="PANTHER" id="PTHR23349:SF68">
    <property type="entry name" value="FI14601P"/>
    <property type="match status" value="1"/>
</dbReference>
<evidence type="ECO:0000256" key="1">
    <source>
        <dbReference type="ARBA" id="ARBA00004123"/>
    </source>
</evidence>
<feature type="compositionally biased region" description="Polar residues" evidence="6">
    <location>
        <begin position="131"/>
        <end position="142"/>
    </location>
</feature>
<evidence type="ECO:0000256" key="3">
    <source>
        <dbReference type="ARBA" id="ARBA00023125"/>
    </source>
</evidence>